<dbReference type="AlphaFoldDB" id="A0A5B1M1Z4"/>
<dbReference type="RefSeq" id="WP_149749533.1">
    <property type="nucleotide sequence ID" value="NZ_VUJW01000003.1"/>
</dbReference>
<proteinExistence type="predicted"/>
<dbReference type="InterPro" id="IPR001343">
    <property type="entry name" value="Hemolysn_Ca-bd"/>
</dbReference>
<reference evidence="2 3" key="1">
    <citation type="submission" date="2019-09" db="EMBL/GenBank/DDBJ databases">
        <title>Nocardioides panacisoli sp. nov., isolated from the soil of a ginseng field.</title>
        <authorList>
            <person name="Cho C."/>
        </authorList>
    </citation>
    <scope>NUCLEOTIDE SEQUENCE [LARGE SCALE GENOMIC DNA]</scope>
    <source>
        <strain evidence="2 3">BN140041</strain>
    </source>
</reference>
<evidence type="ECO:0000313" key="3">
    <source>
        <dbReference type="Proteomes" id="UP000324351"/>
    </source>
</evidence>
<dbReference type="EMBL" id="VUJW01000003">
    <property type="protein sequence ID" value="KAA1427165.1"/>
    <property type="molecule type" value="Genomic_DNA"/>
</dbReference>
<accession>A0A5B1M1Z4</accession>
<gene>
    <name evidence="2" type="ORF">F0U47_06545</name>
</gene>
<name>A0A5B1M1Z4_9ACTN</name>
<dbReference type="InterPro" id="IPR011049">
    <property type="entry name" value="Serralysin-like_metalloprot_C"/>
</dbReference>
<evidence type="ECO:0008006" key="4">
    <source>
        <dbReference type="Google" id="ProtNLM"/>
    </source>
</evidence>
<reference evidence="2 3" key="2">
    <citation type="submission" date="2019-09" db="EMBL/GenBank/DDBJ databases">
        <authorList>
            <person name="Jin C."/>
        </authorList>
    </citation>
    <scope>NUCLEOTIDE SEQUENCE [LARGE SCALE GENOMIC DNA]</scope>
    <source>
        <strain evidence="2 3">BN140041</strain>
    </source>
</reference>
<keyword evidence="1" id="KW-0732">Signal</keyword>
<comment type="caution">
    <text evidence="2">The sequence shown here is derived from an EMBL/GenBank/DDBJ whole genome shotgun (WGS) entry which is preliminary data.</text>
</comment>
<feature type="signal peptide" evidence="1">
    <location>
        <begin position="1"/>
        <end position="20"/>
    </location>
</feature>
<dbReference type="Pfam" id="PF00353">
    <property type="entry name" value="HemolysinCabind"/>
    <property type="match status" value="2"/>
</dbReference>
<dbReference type="Proteomes" id="UP000324351">
    <property type="component" value="Unassembled WGS sequence"/>
</dbReference>
<evidence type="ECO:0000313" key="2">
    <source>
        <dbReference type="EMBL" id="KAA1427165.1"/>
    </source>
</evidence>
<evidence type="ECO:0000256" key="1">
    <source>
        <dbReference type="SAM" id="SignalP"/>
    </source>
</evidence>
<sequence length="291" mass="28695">MRGRAMVAAVVALVGLAVLAALFGIAADEDPGAELAAAGPTCEGRSATIVGSDRNDDLDGTAGPDVIVAKGGNDVIRAYGGDDVVCGGPGWDRIATGAGDDVAVGGTGDDAIVSSGGAERVVGGDGDETVDVKTAPGAPVTLLGDEGLDLLTLTVAGTEPVLLDQAEQLLILGPEPEHEPGAFAGWELVWLKGDHAWTYVGTDAPDSVIAVDGRLSASTYGANDVVSAGHGDDIINGGDGRRDAVAVIGGRNSCAQVELGDCDPSVLPPGLAPVLAPQVGSSAARAAMTAA</sequence>
<protein>
    <recommendedName>
        <fullName evidence="4">Calcium-binding protein</fullName>
    </recommendedName>
</protein>
<dbReference type="GO" id="GO:0005509">
    <property type="term" value="F:calcium ion binding"/>
    <property type="evidence" value="ECO:0007669"/>
    <property type="project" value="InterPro"/>
</dbReference>
<dbReference type="SUPFAM" id="SSF51120">
    <property type="entry name" value="beta-Roll"/>
    <property type="match status" value="1"/>
</dbReference>
<organism evidence="2 3">
    <name type="scientific">Nocardioides antri</name>
    <dbReference type="NCBI Taxonomy" id="2607659"/>
    <lineage>
        <taxon>Bacteria</taxon>
        <taxon>Bacillati</taxon>
        <taxon>Actinomycetota</taxon>
        <taxon>Actinomycetes</taxon>
        <taxon>Propionibacteriales</taxon>
        <taxon>Nocardioidaceae</taxon>
        <taxon>Nocardioides</taxon>
    </lineage>
</organism>
<dbReference type="Gene3D" id="2.150.10.10">
    <property type="entry name" value="Serralysin-like metalloprotease, C-terminal"/>
    <property type="match status" value="1"/>
</dbReference>
<keyword evidence="3" id="KW-1185">Reference proteome</keyword>
<feature type="chain" id="PRO_5039049708" description="Calcium-binding protein" evidence="1">
    <location>
        <begin position="21"/>
        <end position="291"/>
    </location>
</feature>